<dbReference type="Gene3D" id="3.90.550.10">
    <property type="entry name" value="Spore Coat Polysaccharide Biosynthesis Protein SpsA, Chain A"/>
    <property type="match status" value="1"/>
</dbReference>
<dbReference type="InterPro" id="IPR005835">
    <property type="entry name" value="NTP_transferase_dom"/>
</dbReference>
<comment type="similarity">
    <text evidence="1">Belongs to the UDPGP type 2 family.</text>
</comment>
<evidence type="ECO:0000256" key="1">
    <source>
        <dbReference type="ARBA" id="ARBA00006890"/>
    </source>
</evidence>
<dbReference type="EC" id="2.7.7.9" evidence="2"/>
<dbReference type="PANTHER" id="PTHR43197:SF1">
    <property type="entry name" value="UTP--GLUCOSE-1-PHOSPHATE URIDYLYLTRANSFERASE"/>
    <property type="match status" value="1"/>
</dbReference>
<dbReference type="SUPFAM" id="SSF53448">
    <property type="entry name" value="Nucleotide-diphospho-sugar transferases"/>
    <property type="match status" value="1"/>
</dbReference>
<comment type="catalytic activity">
    <reaction evidence="5">
        <text>alpha-D-glucose 1-phosphate + UTP + H(+) = UDP-alpha-D-glucose + diphosphate</text>
        <dbReference type="Rhea" id="RHEA:19889"/>
        <dbReference type="ChEBI" id="CHEBI:15378"/>
        <dbReference type="ChEBI" id="CHEBI:33019"/>
        <dbReference type="ChEBI" id="CHEBI:46398"/>
        <dbReference type="ChEBI" id="CHEBI:58601"/>
        <dbReference type="ChEBI" id="CHEBI:58885"/>
        <dbReference type="EC" id="2.7.7.9"/>
    </reaction>
</comment>
<name>A0ABS9GVR3_9BACL</name>
<proteinExistence type="inferred from homology"/>
<comment type="caution">
    <text evidence="7">The sequence shown here is derived from an EMBL/GenBank/DDBJ whole genome shotgun (WGS) entry which is preliminary data.</text>
</comment>
<organism evidence="7 8">
    <name type="scientific">Pseudalkalibacillus berkeleyi</name>
    <dbReference type="NCBI Taxonomy" id="1069813"/>
    <lineage>
        <taxon>Bacteria</taxon>
        <taxon>Bacillati</taxon>
        <taxon>Bacillota</taxon>
        <taxon>Bacilli</taxon>
        <taxon>Bacillales</taxon>
        <taxon>Fictibacillaceae</taxon>
        <taxon>Pseudalkalibacillus</taxon>
    </lineage>
</organism>
<dbReference type="Pfam" id="PF00483">
    <property type="entry name" value="NTP_transferase"/>
    <property type="match status" value="1"/>
</dbReference>
<accession>A0ABS9GVR3</accession>
<evidence type="ECO:0000256" key="4">
    <source>
        <dbReference type="ARBA" id="ARBA00022695"/>
    </source>
</evidence>
<dbReference type="EMBL" id="JAKIJS010000001">
    <property type="protein sequence ID" value="MCF6136903.1"/>
    <property type="molecule type" value="Genomic_DNA"/>
</dbReference>
<dbReference type="CDD" id="cd02541">
    <property type="entry name" value="UGPase_prokaryotic"/>
    <property type="match status" value="1"/>
</dbReference>
<keyword evidence="8" id="KW-1185">Reference proteome</keyword>
<dbReference type="PANTHER" id="PTHR43197">
    <property type="entry name" value="UTP--GLUCOSE-1-PHOSPHATE URIDYLYLTRANSFERASE"/>
    <property type="match status" value="1"/>
</dbReference>
<keyword evidence="3" id="KW-0808">Transferase</keyword>
<evidence type="ECO:0000313" key="8">
    <source>
        <dbReference type="Proteomes" id="UP001649381"/>
    </source>
</evidence>
<reference evidence="7 8" key="1">
    <citation type="submission" date="2022-01" db="EMBL/GenBank/DDBJ databases">
        <title>Alkalihalobacillus sp. EGI L200015, a novel bacterium isolated from a salt lake sediment.</title>
        <authorList>
            <person name="Gao L."/>
            <person name="Fang B.-Z."/>
            <person name="Li W.-J."/>
        </authorList>
    </citation>
    <scope>NUCLEOTIDE SEQUENCE [LARGE SCALE GENOMIC DNA]</scope>
    <source>
        <strain evidence="7 8">KCTC 12718</strain>
    </source>
</reference>
<evidence type="ECO:0000256" key="2">
    <source>
        <dbReference type="ARBA" id="ARBA00012415"/>
    </source>
</evidence>
<dbReference type="Proteomes" id="UP001649381">
    <property type="component" value="Unassembled WGS sequence"/>
</dbReference>
<evidence type="ECO:0000256" key="3">
    <source>
        <dbReference type="ARBA" id="ARBA00022679"/>
    </source>
</evidence>
<dbReference type="GO" id="GO:0016779">
    <property type="term" value="F:nucleotidyltransferase activity"/>
    <property type="evidence" value="ECO:0007669"/>
    <property type="project" value="UniProtKB-KW"/>
</dbReference>
<gene>
    <name evidence="7" type="ORF">L2716_04110</name>
</gene>
<sequence>MIKKAIIPAAGYGTRSLPITKVLPKEMFPINGRPAIHYIVEEAVQAGVEEILIVVSSNKNMIVDYFDTSLELEAFLKLTNKSNLLDKLRTPDVHIQYTRQPYARGLGDAVRLGKSFVGNDPFMVLLPDDIILNKNGSVTKQIMNVFNELHSPVIALRHVRDECLNQYGVVEPTYHSRHIHEIRSIVEKPQTNPPSNLAVIGRYAFTSNIFEYLTRQEESVNSEVQLTDAIQTMLTNEKCYGFEVEGDRYDIGIEKDYIQLLQRLNEEKDEQGS</sequence>
<dbReference type="InterPro" id="IPR029044">
    <property type="entry name" value="Nucleotide-diphossugar_trans"/>
</dbReference>
<dbReference type="InterPro" id="IPR005771">
    <property type="entry name" value="GalU_uridylyltTrfase_bac/arc"/>
</dbReference>
<evidence type="ECO:0000259" key="6">
    <source>
        <dbReference type="Pfam" id="PF00483"/>
    </source>
</evidence>
<keyword evidence="4 7" id="KW-0548">Nucleotidyltransferase</keyword>
<feature type="domain" description="Nucleotidyl transferase" evidence="6">
    <location>
        <begin position="4"/>
        <end position="264"/>
    </location>
</feature>
<protein>
    <recommendedName>
        <fullName evidence="2">UTP--glucose-1-phosphate uridylyltransferase</fullName>
        <ecNumber evidence="2">2.7.7.9</ecNumber>
    </recommendedName>
</protein>
<evidence type="ECO:0000256" key="5">
    <source>
        <dbReference type="ARBA" id="ARBA00048128"/>
    </source>
</evidence>
<evidence type="ECO:0000313" key="7">
    <source>
        <dbReference type="EMBL" id="MCF6136903.1"/>
    </source>
</evidence>
<dbReference type="RefSeq" id="WP_236332047.1">
    <property type="nucleotide sequence ID" value="NZ_JAKIJS010000001.1"/>
</dbReference>